<name>A0AAV5D3X0_ELECO</name>
<feature type="domain" description="KIB1-4 beta-propeller" evidence="1">
    <location>
        <begin position="3"/>
        <end position="86"/>
    </location>
</feature>
<gene>
    <name evidence="2" type="primary">ga22547</name>
    <name evidence="2" type="ORF">PR202_ga22547</name>
</gene>
<dbReference type="Pfam" id="PF03478">
    <property type="entry name" value="Beta-prop_KIB1-4"/>
    <property type="match status" value="1"/>
</dbReference>
<sequence length="105" mass="11955">MLYLLVFGGKMLMVCRVLKEDARVVFTVFKADLPLLRWLEVGNIGCLFDMVLFVGRWNSFARCVSGYNLAGNRIYFLDDDTFCRGSSPGIFGAYHIYPLRSSLQV</sequence>
<comment type="caution">
    <text evidence="2">The sequence shown here is derived from an EMBL/GenBank/DDBJ whole genome shotgun (WGS) entry which is preliminary data.</text>
</comment>
<accession>A0AAV5D3X0</accession>
<reference evidence="2" key="1">
    <citation type="journal article" date="2018" name="DNA Res.">
        <title>Multiple hybrid de novo genome assembly of finger millet, an orphan allotetraploid crop.</title>
        <authorList>
            <person name="Hatakeyama M."/>
            <person name="Aluri S."/>
            <person name="Balachadran M.T."/>
            <person name="Sivarajan S.R."/>
            <person name="Patrignani A."/>
            <person name="Gruter S."/>
            <person name="Poveda L."/>
            <person name="Shimizu-Inatsugi R."/>
            <person name="Baeten J."/>
            <person name="Francoijs K.J."/>
            <person name="Nataraja K.N."/>
            <person name="Reddy Y.A.N."/>
            <person name="Phadnis S."/>
            <person name="Ravikumar R.L."/>
            <person name="Schlapbach R."/>
            <person name="Sreeman S.M."/>
            <person name="Shimizu K.K."/>
        </authorList>
    </citation>
    <scope>NUCLEOTIDE SEQUENCE</scope>
</reference>
<dbReference type="PANTHER" id="PTHR33110">
    <property type="entry name" value="F-BOX/KELCH-REPEAT PROTEIN-RELATED"/>
    <property type="match status" value="1"/>
</dbReference>
<organism evidence="2 3">
    <name type="scientific">Eleusine coracana subsp. coracana</name>
    <dbReference type="NCBI Taxonomy" id="191504"/>
    <lineage>
        <taxon>Eukaryota</taxon>
        <taxon>Viridiplantae</taxon>
        <taxon>Streptophyta</taxon>
        <taxon>Embryophyta</taxon>
        <taxon>Tracheophyta</taxon>
        <taxon>Spermatophyta</taxon>
        <taxon>Magnoliopsida</taxon>
        <taxon>Liliopsida</taxon>
        <taxon>Poales</taxon>
        <taxon>Poaceae</taxon>
        <taxon>PACMAD clade</taxon>
        <taxon>Chloridoideae</taxon>
        <taxon>Cynodonteae</taxon>
        <taxon>Eleusininae</taxon>
        <taxon>Eleusine</taxon>
    </lineage>
</organism>
<evidence type="ECO:0000313" key="2">
    <source>
        <dbReference type="EMBL" id="GJN04962.1"/>
    </source>
</evidence>
<dbReference type="EMBL" id="BQKI01000011">
    <property type="protein sequence ID" value="GJN04962.1"/>
    <property type="molecule type" value="Genomic_DNA"/>
</dbReference>
<keyword evidence="3" id="KW-1185">Reference proteome</keyword>
<dbReference type="PANTHER" id="PTHR33110:SF110">
    <property type="entry name" value="OS11G0624400 PROTEIN"/>
    <property type="match status" value="1"/>
</dbReference>
<dbReference type="Proteomes" id="UP001054889">
    <property type="component" value="Unassembled WGS sequence"/>
</dbReference>
<protein>
    <recommendedName>
        <fullName evidence="1">KIB1-4 beta-propeller domain-containing protein</fullName>
    </recommendedName>
</protein>
<dbReference type="AlphaFoldDB" id="A0AAV5D3X0"/>
<dbReference type="InterPro" id="IPR005174">
    <property type="entry name" value="KIB1-4_b-propeller"/>
</dbReference>
<evidence type="ECO:0000313" key="3">
    <source>
        <dbReference type="Proteomes" id="UP001054889"/>
    </source>
</evidence>
<reference evidence="2" key="2">
    <citation type="submission" date="2021-12" db="EMBL/GenBank/DDBJ databases">
        <title>Resequencing data analysis of finger millet.</title>
        <authorList>
            <person name="Hatakeyama M."/>
            <person name="Aluri S."/>
            <person name="Balachadran M.T."/>
            <person name="Sivarajan S.R."/>
            <person name="Poveda L."/>
            <person name="Shimizu-Inatsugi R."/>
            <person name="Schlapbach R."/>
            <person name="Sreeman S.M."/>
            <person name="Shimizu K.K."/>
        </authorList>
    </citation>
    <scope>NUCLEOTIDE SEQUENCE</scope>
</reference>
<evidence type="ECO:0000259" key="1">
    <source>
        <dbReference type="Pfam" id="PF03478"/>
    </source>
</evidence>
<proteinExistence type="predicted"/>